<evidence type="ECO:0000313" key="1">
    <source>
        <dbReference type="EMBL" id="EDW36650.1"/>
    </source>
</evidence>
<reference evidence="1 2" key="1">
    <citation type="journal article" date="2007" name="Nature">
        <title>Evolution of genes and genomes on the Drosophila phylogeny.</title>
        <authorList>
            <consortium name="Drosophila 12 Genomes Consortium"/>
            <person name="Clark A.G."/>
            <person name="Eisen M.B."/>
            <person name="Smith D.R."/>
            <person name="Bergman C.M."/>
            <person name="Oliver B."/>
            <person name="Markow T.A."/>
            <person name="Kaufman T.C."/>
            <person name="Kellis M."/>
            <person name="Gelbart W."/>
            <person name="Iyer V.N."/>
            <person name="Pollard D.A."/>
            <person name="Sackton T.B."/>
            <person name="Larracuente A.M."/>
            <person name="Singh N.D."/>
            <person name="Abad J.P."/>
            <person name="Abt D.N."/>
            <person name="Adryan B."/>
            <person name="Aguade M."/>
            <person name="Akashi H."/>
            <person name="Anderson W.W."/>
            <person name="Aquadro C.F."/>
            <person name="Ardell D.H."/>
            <person name="Arguello R."/>
            <person name="Artieri C.G."/>
            <person name="Barbash D.A."/>
            <person name="Barker D."/>
            <person name="Barsanti P."/>
            <person name="Batterham P."/>
            <person name="Batzoglou S."/>
            <person name="Begun D."/>
            <person name="Bhutkar A."/>
            <person name="Blanco E."/>
            <person name="Bosak S.A."/>
            <person name="Bradley R.K."/>
            <person name="Brand A.D."/>
            <person name="Brent M.R."/>
            <person name="Brooks A.N."/>
            <person name="Brown R.H."/>
            <person name="Butlin R.K."/>
            <person name="Caggese C."/>
            <person name="Calvi B.R."/>
            <person name="Bernardo de Carvalho A."/>
            <person name="Caspi A."/>
            <person name="Castrezana S."/>
            <person name="Celniker S.E."/>
            <person name="Chang J.L."/>
            <person name="Chapple C."/>
            <person name="Chatterji S."/>
            <person name="Chinwalla A."/>
            <person name="Civetta A."/>
            <person name="Clifton S.W."/>
            <person name="Comeron J.M."/>
            <person name="Costello J.C."/>
            <person name="Coyne J.A."/>
            <person name="Daub J."/>
            <person name="David R.G."/>
            <person name="Delcher A.L."/>
            <person name="Delehaunty K."/>
            <person name="Do C.B."/>
            <person name="Ebling H."/>
            <person name="Edwards K."/>
            <person name="Eickbush T."/>
            <person name="Evans J.D."/>
            <person name="Filipski A."/>
            <person name="Findeiss S."/>
            <person name="Freyhult E."/>
            <person name="Fulton L."/>
            <person name="Fulton R."/>
            <person name="Garcia A.C."/>
            <person name="Gardiner A."/>
            <person name="Garfield D.A."/>
            <person name="Garvin B.E."/>
            <person name="Gibson G."/>
            <person name="Gilbert D."/>
            <person name="Gnerre S."/>
            <person name="Godfrey J."/>
            <person name="Good R."/>
            <person name="Gotea V."/>
            <person name="Gravely B."/>
            <person name="Greenberg A.J."/>
            <person name="Griffiths-Jones S."/>
            <person name="Gross S."/>
            <person name="Guigo R."/>
            <person name="Gustafson E.A."/>
            <person name="Haerty W."/>
            <person name="Hahn M.W."/>
            <person name="Halligan D.L."/>
            <person name="Halpern A.L."/>
            <person name="Halter G.M."/>
            <person name="Han M.V."/>
            <person name="Heger A."/>
            <person name="Hillier L."/>
            <person name="Hinrichs A.S."/>
            <person name="Holmes I."/>
            <person name="Hoskins R.A."/>
            <person name="Hubisz M.J."/>
            <person name="Hultmark D."/>
            <person name="Huntley M.A."/>
            <person name="Jaffe D.B."/>
            <person name="Jagadeeshan S."/>
            <person name="Jeck W.R."/>
            <person name="Johnson J."/>
            <person name="Jones C.D."/>
            <person name="Jordan W.C."/>
            <person name="Karpen G.H."/>
            <person name="Kataoka E."/>
            <person name="Keightley P.D."/>
            <person name="Kheradpour P."/>
            <person name="Kirkness E.F."/>
            <person name="Koerich L.B."/>
            <person name="Kristiansen K."/>
            <person name="Kudrna D."/>
            <person name="Kulathinal R.J."/>
            <person name="Kumar S."/>
            <person name="Kwok R."/>
            <person name="Lander E."/>
            <person name="Langley C.H."/>
            <person name="Lapoint R."/>
            <person name="Lazzaro B.P."/>
            <person name="Lee S.J."/>
            <person name="Levesque L."/>
            <person name="Li R."/>
            <person name="Lin C.F."/>
            <person name="Lin M.F."/>
            <person name="Lindblad-Toh K."/>
            <person name="Llopart A."/>
            <person name="Long M."/>
            <person name="Low L."/>
            <person name="Lozovsky E."/>
            <person name="Lu J."/>
            <person name="Luo M."/>
            <person name="Machado C.A."/>
            <person name="Makalowski W."/>
            <person name="Marzo M."/>
            <person name="Matsuda M."/>
            <person name="Matzkin L."/>
            <person name="McAllister B."/>
            <person name="McBride C.S."/>
            <person name="McKernan B."/>
            <person name="McKernan K."/>
            <person name="Mendez-Lago M."/>
            <person name="Minx P."/>
            <person name="Mollenhauer M.U."/>
            <person name="Montooth K."/>
            <person name="Mount S.M."/>
            <person name="Mu X."/>
            <person name="Myers E."/>
            <person name="Negre B."/>
            <person name="Newfeld S."/>
            <person name="Nielsen R."/>
            <person name="Noor M.A."/>
            <person name="O'Grady P."/>
            <person name="Pachter L."/>
            <person name="Papaceit M."/>
            <person name="Parisi M.J."/>
            <person name="Parisi M."/>
            <person name="Parts L."/>
            <person name="Pedersen J.S."/>
            <person name="Pesole G."/>
            <person name="Phillippy A.M."/>
            <person name="Ponting C.P."/>
            <person name="Pop M."/>
            <person name="Porcelli D."/>
            <person name="Powell J.R."/>
            <person name="Prohaska S."/>
            <person name="Pruitt K."/>
            <person name="Puig M."/>
            <person name="Quesneville H."/>
            <person name="Ram K.R."/>
            <person name="Rand D."/>
            <person name="Rasmussen M.D."/>
            <person name="Reed L.K."/>
            <person name="Reenan R."/>
            <person name="Reily A."/>
            <person name="Remington K.A."/>
            <person name="Rieger T.T."/>
            <person name="Ritchie M.G."/>
            <person name="Robin C."/>
            <person name="Rogers Y.H."/>
            <person name="Rohde C."/>
            <person name="Rozas J."/>
            <person name="Rubenfield M.J."/>
            <person name="Ruiz A."/>
            <person name="Russo S."/>
            <person name="Salzberg S.L."/>
            <person name="Sanchez-Gracia A."/>
            <person name="Saranga D.J."/>
            <person name="Sato H."/>
            <person name="Schaeffer S.W."/>
            <person name="Schatz M.C."/>
            <person name="Schlenke T."/>
            <person name="Schwartz R."/>
            <person name="Segarra C."/>
            <person name="Singh R.S."/>
            <person name="Sirot L."/>
            <person name="Sirota M."/>
            <person name="Sisneros N.B."/>
            <person name="Smith C.D."/>
            <person name="Smith T.F."/>
            <person name="Spieth J."/>
            <person name="Stage D.E."/>
            <person name="Stark A."/>
            <person name="Stephan W."/>
            <person name="Strausberg R.L."/>
            <person name="Strempel S."/>
            <person name="Sturgill D."/>
            <person name="Sutton G."/>
            <person name="Sutton G.G."/>
            <person name="Tao W."/>
            <person name="Teichmann S."/>
            <person name="Tobari Y.N."/>
            <person name="Tomimura Y."/>
            <person name="Tsolas J.M."/>
            <person name="Valente V.L."/>
            <person name="Venter E."/>
            <person name="Venter J.C."/>
            <person name="Vicario S."/>
            <person name="Vieira F.G."/>
            <person name="Vilella A.J."/>
            <person name="Villasante A."/>
            <person name="Walenz B."/>
            <person name="Wang J."/>
            <person name="Wasserman M."/>
            <person name="Watts T."/>
            <person name="Wilson D."/>
            <person name="Wilson R.K."/>
            <person name="Wing R.A."/>
            <person name="Wolfner M.F."/>
            <person name="Wong A."/>
            <person name="Wong G.K."/>
            <person name="Wu C.I."/>
            <person name="Wu G."/>
            <person name="Yamamoto D."/>
            <person name="Yang H.P."/>
            <person name="Yang S.P."/>
            <person name="Yorke J.A."/>
            <person name="Yoshida K."/>
            <person name="Zdobnov E."/>
            <person name="Zhang P."/>
            <person name="Zhang Y."/>
            <person name="Zimin A.V."/>
            <person name="Baldwin J."/>
            <person name="Abdouelleil A."/>
            <person name="Abdulkadir J."/>
            <person name="Abebe A."/>
            <person name="Abera B."/>
            <person name="Abreu J."/>
            <person name="Acer S.C."/>
            <person name="Aftuck L."/>
            <person name="Alexander A."/>
            <person name="An P."/>
            <person name="Anderson E."/>
            <person name="Anderson S."/>
            <person name="Arachi H."/>
            <person name="Azer M."/>
            <person name="Bachantsang P."/>
            <person name="Barry A."/>
            <person name="Bayul T."/>
            <person name="Berlin A."/>
            <person name="Bessette D."/>
            <person name="Bloom T."/>
            <person name="Blye J."/>
            <person name="Boguslavskiy L."/>
            <person name="Bonnet C."/>
            <person name="Boukhgalter B."/>
            <person name="Bourzgui I."/>
            <person name="Brown A."/>
            <person name="Cahill P."/>
            <person name="Channer S."/>
            <person name="Cheshatsang Y."/>
            <person name="Chuda L."/>
            <person name="Citroen M."/>
            <person name="Collymore A."/>
            <person name="Cooke P."/>
            <person name="Costello M."/>
            <person name="D'Aco K."/>
            <person name="Daza R."/>
            <person name="De Haan G."/>
            <person name="DeGray S."/>
            <person name="DeMaso C."/>
            <person name="Dhargay N."/>
            <person name="Dooley K."/>
            <person name="Dooley E."/>
            <person name="Doricent M."/>
            <person name="Dorje P."/>
            <person name="Dorjee K."/>
            <person name="Dupes A."/>
            <person name="Elong R."/>
            <person name="Falk J."/>
            <person name="Farina A."/>
            <person name="Faro S."/>
            <person name="Ferguson D."/>
            <person name="Fisher S."/>
            <person name="Foley C.D."/>
            <person name="Franke A."/>
            <person name="Friedrich D."/>
            <person name="Gadbois L."/>
            <person name="Gearin G."/>
            <person name="Gearin C.R."/>
            <person name="Giannoukos G."/>
            <person name="Goode T."/>
            <person name="Graham J."/>
            <person name="Grandbois E."/>
            <person name="Grewal S."/>
            <person name="Gyaltsen K."/>
            <person name="Hafez N."/>
            <person name="Hagos B."/>
            <person name="Hall J."/>
            <person name="Henson C."/>
            <person name="Hollinger A."/>
            <person name="Honan T."/>
            <person name="Huard M.D."/>
            <person name="Hughes L."/>
            <person name="Hurhula B."/>
            <person name="Husby M.E."/>
            <person name="Kamat A."/>
            <person name="Kanga B."/>
            <person name="Kashin S."/>
            <person name="Khazanovich D."/>
            <person name="Kisner P."/>
            <person name="Lance K."/>
            <person name="Lara M."/>
            <person name="Lee W."/>
            <person name="Lennon N."/>
            <person name="Letendre F."/>
            <person name="LeVine R."/>
            <person name="Lipovsky A."/>
            <person name="Liu X."/>
            <person name="Liu J."/>
            <person name="Liu S."/>
            <person name="Lokyitsang T."/>
            <person name="Lokyitsang Y."/>
            <person name="Lubonja R."/>
            <person name="Lui A."/>
            <person name="MacDonald P."/>
            <person name="Magnisalis V."/>
            <person name="Maru K."/>
            <person name="Matthews C."/>
            <person name="McCusker W."/>
            <person name="McDonough S."/>
            <person name="Mehta T."/>
            <person name="Meldrim J."/>
            <person name="Meneus L."/>
            <person name="Mihai O."/>
            <person name="Mihalev A."/>
            <person name="Mihova T."/>
            <person name="Mittelman R."/>
            <person name="Mlenga V."/>
            <person name="Montmayeur A."/>
            <person name="Mulrain L."/>
            <person name="Navidi A."/>
            <person name="Naylor J."/>
            <person name="Negash T."/>
            <person name="Nguyen T."/>
            <person name="Nguyen N."/>
            <person name="Nicol R."/>
            <person name="Norbu C."/>
            <person name="Norbu N."/>
            <person name="Novod N."/>
            <person name="O'Neill B."/>
            <person name="Osman S."/>
            <person name="Markiewicz E."/>
            <person name="Oyono O.L."/>
            <person name="Patti C."/>
            <person name="Phunkhang P."/>
            <person name="Pierre F."/>
            <person name="Priest M."/>
            <person name="Raghuraman S."/>
            <person name="Rege F."/>
            <person name="Reyes R."/>
            <person name="Rise C."/>
            <person name="Rogov P."/>
            <person name="Ross K."/>
            <person name="Ryan E."/>
            <person name="Settipalli S."/>
            <person name="Shea T."/>
            <person name="Sherpa N."/>
            <person name="Shi L."/>
            <person name="Shih D."/>
            <person name="Sparrow T."/>
            <person name="Spaulding J."/>
            <person name="Stalker J."/>
            <person name="Stange-Thomann N."/>
            <person name="Stavropoulos S."/>
            <person name="Stone C."/>
            <person name="Strader C."/>
            <person name="Tesfaye S."/>
            <person name="Thomson T."/>
            <person name="Thoulutsang Y."/>
            <person name="Thoulutsang D."/>
            <person name="Topham K."/>
            <person name="Topping I."/>
            <person name="Tsamla T."/>
            <person name="Vassiliev H."/>
            <person name="Vo A."/>
            <person name="Wangchuk T."/>
            <person name="Wangdi T."/>
            <person name="Weiand M."/>
            <person name="Wilkinson J."/>
            <person name="Wilson A."/>
            <person name="Yadav S."/>
            <person name="Young G."/>
            <person name="Yu Q."/>
            <person name="Zembek L."/>
            <person name="Zhong D."/>
            <person name="Zimmer A."/>
            <person name="Zwirko Z."/>
            <person name="Jaffe D.B."/>
            <person name="Alvarez P."/>
            <person name="Brockman W."/>
            <person name="Butler J."/>
            <person name="Chin C."/>
            <person name="Gnerre S."/>
            <person name="Grabherr M."/>
            <person name="Kleber M."/>
            <person name="Mauceli E."/>
            <person name="MacCallum I."/>
        </authorList>
    </citation>
    <scope>NUCLEOTIDE SEQUENCE [LARGE SCALE GENOMIC DNA]</scope>
    <source>
        <strain evidence="2">MSH-3 / Tucson 14011-0111.49</strain>
    </source>
</reference>
<keyword evidence="2" id="KW-1185">Reference proteome</keyword>
<gene>
    <name evidence="1" type="primary">Dper\GL16023</name>
    <name evidence="1" type="ORF">Dper_GL16023</name>
</gene>
<dbReference type="AlphaFoldDB" id="B4H9Z3"/>
<accession>B4H9Z3</accession>
<dbReference type="HOGENOM" id="CLU_1887906_0_0_1"/>
<protein>
    <submittedName>
        <fullName evidence="1">GL16023</fullName>
    </submittedName>
</protein>
<organism evidence="2">
    <name type="scientific">Drosophila persimilis</name>
    <name type="common">Fruit fly</name>
    <dbReference type="NCBI Taxonomy" id="7234"/>
    <lineage>
        <taxon>Eukaryota</taxon>
        <taxon>Metazoa</taxon>
        <taxon>Ecdysozoa</taxon>
        <taxon>Arthropoda</taxon>
        <taxon>Hexapoda</taxon>
        <taxon>Insecta</taxon>
        <taxon>Pterygota</taxon>
        <taxon>Neoptera</taxon>
        <taxon>Endopterygota</taxon>
        <taxon>Diptera</taxon>
        <taxon>Brachycera</taxon>
        <taxon>Muscomorpha</taxon>
        <taxon>Ephydroidea</taxon>
        <taxon>Drosophilidae</taxon>
        <taxon>Drosophila</taxon>
        <taxon>Sophophora</taxon>
    </lineage>
</organism>
<evidence type="ECO:0000313" key="2">
    <source>
        <dbReference type="Proteomes" id="UP000008744"/>
    </source>
</evidence>
<dbReference type="EMBL" id="CH479232">
    <property type="protein sequence ID" value="EDW36650.1"/>
    <property type="molecule type" value="Genomic_DNA"/>
</dbReference>
<dbReference type="Proteomes" id="UP000008744">
    <property type="component" value="Unassembled WGS sequence"/>
</dbReference>
<sequence length="135" mass="15275">MSYPEGTQPSHESCVGITQARKRQEMADEVGFLDERTLDPQAYSSCGYQAVAMVRPERTCSFRSFSFSFSSTNHAATPLPQPLPLPMPLNLPLPQPQLLVSPHLLAGWVKNYWHGKTYFGVKIEKFLLYKELRVS</sequence>
<name>B4H9Z3_DROPE</name>
<proteinExistence type="predicted"/>